<feature type="transmembrane region" description="Helical" evidence="7">
    <location>
        <begin position="135"/>
        <end position="154"/>
    </location>
</feature>
<keyword evidence="4 10" id="KW-0067">ATP-binding</keyword>
<keyword evidence="11" id="KW-1185">Reference proteome</keyword>
<protein>
    <submittedName>
        <fullName evidence="10">ABC transporter ATP-binding protein</fullName>
    </submittedName>
</protein>
<evidence type="ECO:0000313" key="11">
    <source>
        <dbReference type="Proteomes" id="UP001281656"/>
    </source>
</evidence>
<evidence type="ECO:0000259" key="8">
    <source>
        <dbReference type="PROSITE" id="PS50893"/>
    </source>
</evidence>
<dbReference type="Gene3D" id="1.20.1560.10">
    <property type="entry name" value="ABC transporter type 1, transmembrane domain"/>
    <property type="match status" value="1"/>
</dbReference>
<evidence type="ECO:0000313" key="10">
    <source>
        <dbReference type="EMBL" id="MDW8800911.1"/>
    </source>
</evidence>
<keyword evidence="5 7" id="KW-1133">Transmembrane helix</keyword>
<dbReference type="SUPFAM" id="SSF90123">
    <property type="entry name" value="ABC transporter transmembrane region"/>
    <property type="match status" value="1"/>
</dbReference>
<keyword evidence="6 7" id="KW-0472">Membrane</keyword>
<comment type="subcellular location">
    <subcellularLocation>
        <location evidence="1">Cell membrane</location>
        <topology evidence="1">Multi-pass membrane protein</topology>
    </subcellularLocation>
</comment>
<accession>A0ABU4JS39</accession>
<feature type="domain" description="ABC transmembrane type-1" evidence="9">
    <location>
        <begin position="19"/>
        <end position="301"/>
    </location>
</feature>
<dbReference type="InterPro" id="IPR027417">
    <property type="entry name" value="P-loop_NTPase"/>
</dbReference>
<dbReference type="CDD" id="cd18541">
    <property type="entry name" value="ABC_6TM_TmrB_like"/>
    <property type="match status" value="1"/>
</dbReference>
<keyword evidence="2 7" id="KW-0812">Transmembrane</keyword>
<evidence type="ECO:0000259" key="9">
    <source>
        <dbReference type="PROSITE" id="PS50929"/>
    </source>
</evidence>
<organism evidence="10 11">
    <name type="scientific">Clostridium tanneri</name>
    <dbReference type="NCBI Taxonomy" id="3037988"/>
    <lineage>
        <taxon>Bacteria</taxon>
        <taxon>Bacillati</taxon>
        <taxon>Bacillota</taxon>
        <taxon>Clostridia</taxon>
        <taxon>Eubacteriales</taxon>
        <taxon>Clostridiaceae</taxon>
        <taxon>Clostridium</taxon>
    </lineage>
</organism>
<dbReference type="InterPro" id="IPR003593">
    <property type="entry name" value="AAA+_ATPase"/>
</dbReference>
<feature type="transmembrane region" description="Helical" evidence="7">
    <location>
        <begin position="241"/>
        <end position="261"/>
    </location>
</feature>
<gene>
    <name evidence="10" type="ORF">P8V03_07065</name>
</gene>
<evidence type="ECO:0000256" key="2">
    <source>
        <dbReference type="ARBA" id="ARBA00022692"/>
    </source>
</evidence>
<proteinExistence type="predicted"/>
<dbReference type="InterPro" id="IPR017871">
    <property type="entry name" value="ABC_transporter-like_CS"/>
</dbReference>
<feature type="transmembrane region" description="Helical" evidence="7">
    <location>
        <begin position="160"/>
        <end position="180"/>
    </location>
</feature>
<evidence type="ECO:0000256" key="1">
    <source>
        <dbReference type="ARBA" id="ARBA00004651"/>
    </source>
</evidence>
<evidence type="ECO:0000256" key="5">
    <source>
        <dbReference type="ARBA" id="ARBA00022989"/>
    </source>
</evidence>
<dbReference type="Proteomes" id="UP001281656">
    <property type="component" value="Unassembled WGS sequence"/>
</dbReference>
<dbReference type="PROSITE" id="PS50893">
    <property type="entry name" value="ABC_TRANSPORTER_2"/>
    <property type="match status" value="1"/>
</dbReference>
<feature type="transmembrane region" description="Helical" evidence="7">
    <location>
        <begin position="54"/>
        <end position="74"/>
    </location>
</feature>
<dbReference type="InterPro" id="IPR036640">
    <property type="entry name" value="ABC1_TM_sf"/>
</dbReference>
<sequence length="586" mass="65335">MTGKIKSFLYENKKRYVKGAIALLLINVLQVTIPKITGKLIDSVQIGSIGTGGVVMYSSLVVAVAAAIFGLNYLTRLQIMGASLLFQYQTRNHIFNHLEKLSTRFFNKNTTGDIMALSVNDVSAVRMALGRGVNLIIDTLFLLILSLVTMGNTISIKLTLIAFLPFPLLILIAGNFGIIINKRFKMVQESFGNLTTKVQENISGIRVIKAFVQEKEEIENFKKVNRANYEINMKLVKTWGAFYPLTEFLTSASYLIVLVYGSTLVLKGEITLGDFIALNSYIGVLVRPIRFIGSIVNVIQKGRASMERIEKLFGEKSEVFDSIKENAVNYKIKREDFKLEGTVDFKNLTFRYSNEQKPVLKDINLSLKKGKITAVVGKVGSGKSTLANLVLRLYNPLEKGQLLIDGTDITEIPLKTLRSSIGYVPQDNFLFSQSIKDNIAFSEKEYSMEEIKEAAKISQIYQSILDFPDGFNTVLGERGVNISGGQKQRISIARAIIGNPSILILDDCLSAVDTSTESKILKELKDIMKNCSCLIISHRISTIKYADEIVLLDEGSIAERGTHNDLIELGGLYYEMYKKQILEESN</sequence>
<dbReference type="PROSITE" id="PS50929">
    <property type="entry name" value="ABC_TM1F"/>
    <property type="match status" value="1"/>
</dbReference>
<dbReference type="EMBL" id="JARUJP010000006">
    <property type="protein sequence ID" value="MDW8800911.1"/>
    <property type="molecule type" value="Genomic_DNA"/>
</dbReference>
<dbReference type="InterPro" id="IPR039421">
    <property type="entry name" value="Type_1_exporter"/>
</dbReference>
<dbReference type="Pfam" id="PF00005">
    <property type="entry name" value="ABC_tran"/>
    <property type="match status" value="1"/>
</dbReference>
<dbReference type="PROSITE" id="PS00211">
    <property type="entry name" value="ABC_TRANSPORTER_1"/>
    <property type="match status" value="1"/>
</dbReference>
<evidence type="ECO:0000256" key="4">
    <source>
        <dbReference type="ARBA" id="ARBA00022840"/>
    </source>
</evidence>
<comment type="caution">
    <text evidence="10">The sequence shown here is derived from an EMBL/GenBank/DDBJ whole genome shotgun (WGS) entry which is preliminary data.</text>
</comment>
<keyword evidence="3" id="KW-0547">Nucleotide-binding</keyword>
<feature type="domain" description="ABC transporter" evidence="8">
    <location>
        <begin position="343"/>
        <end position="579"/>
    </location>
</feature>
<dbReference type="PANTHER" id="PTHR43394:SF1">
    <property type="entry name" value="ATP-BINDING CASSETTE SUB-FAMILY B MEMBER 10, MITOCHONDRIAL"/>
    <property type="match status" value="1"/>
</dbReference>
<dbReference type="InterPro" id="IPR011527">
    <property type="entry name" value="ABC1_TM_dom"/>
</dbReference>
<name>A0ABU4JS39_9CLOT</name>
<evidence type="ECO:0000256" key="6">
    <source>
        <dbReference type="ARBA" id="ARBA00023136"/>
    </source>
</evidence>
<feature type="transmembrane region" description="Helical" evidence="7">
    <location>
        <begin position="16"/>
        <end position="34"/>
    </location>
</feature>
<dbReference type="Pfam" id="PF00664">
    <property type="entry name" value="ABC_membrane"/>
    <property type="match status" value="1"/>
</dbReference>
<evidence type="ECO:0000256" key="3">
    <source>
        <dbReference type="ARBA" id="ARBA00022741"/>
    </source>
</evidence>
<evidence type="ECO:0000256" key="7">
    <source>
        <dbReference type="SAM" id="Phobius"/>
    </source>
</evidence>
<dbReference type="RefSeq" id="WP_318797555.1">
    <property type="nucleotide sequence ID" value="NZ_JARUJP010000006.1"/>
</dbReference>
<reference evidence="10 11" key="1">
    <citation type="submission" date="2023-04" db="EMBL/GenBank/DDBJ databases">
        <title>Clostridium tannerae sp. nov., isolated from the fecal material of an alpaca.</title>
        <authorList>
            <person name="Miller S."/>
            <person name="Hendry M."/>
            <person name="King J."/>
            <person name="Sankaranarayanan K."/>
            <person name="Lawson P.A."/>
        </authorList>
    </citation>
    <scope>NUCLEOTIDE SEQUENCE [LARGE SCALE GENOMIC DNA]</scope>
    <source>
        <strain evidence="10 11">A1-XYC3</strain>
    </source>
</reference>
<dbReference type="SUPFAM" id="SSF52540">
    <property type="entry name" value="P-loop containing nucleoside triphosphate hydrolases"/>
    <property type="match status" value="1"/>
</dbReference>
<dbReference type="Gene3D" id="3.40.50.300">
    <property type="entry name" value="P-loop containing nucleotide triphosphate hydrolases"/>
    <property type="match status" value="1"/>
</dbReference>
<dbReference type="InterPro" id="IPR003439">
    <property type="entry name" value="ABC_transporter-like_ATP-bd"/>
</dbReference>
<dbReference type="PANTHER" id="PTHR43394">
    <property type="entry name" value="ATP-DEPENDENT PERMEASE MDL1, MITOCHONDRIAL"/>
    <property type="match status" value="1"/>
</dbReference>
<dbReference type="SMART" id="SM00382">
    <property type="entry name" value="AAA"/>
    <property type="match status" value="1"/>
</dbReference>
<dbReference type="GO" id="GO:0005524">
    <property type="term" value="F:ATP binding"/>
    <property type="evidence" value="ECO:0007669"/>
    <property type="project" value="UniProtKB-KW"/>
</dbReference>